<proteinExistence type="predicted"/>
<dbReference type="AlphaFoldDB" id="A0AA88KHF8"/>
<name>A0AA88KHF8_NAELO</name>
<gene>
    <name evidence="1" type="ORF">C9374_008768</name>
</gene>
<evidence type="ECO:0000313" key="2">
    <source>
        <dbReference type="Proteomes" id="UP000816034"/>
    </source>
</evidence>
<dbReference type="EMBL" id="PYSW02000035">
    <property type="protein sequence ID" value="KAG2378146.1"/>
    <property type="molecule type" value="Genomic_DNA"/>
</dbReference>
<dbReference type="Proteomes" id="UP000816034">
    <property type="component" value="Unassembled WGS sequence"/>
</dbReference>
<keyword evidence="2" id="KW-1185">Reference proteome</keyword>
<sequence length="280" mass="31886">MKFCHVTFVPNQSNHKIGKRHKPLSMISYYTDDESNSTKDPFDGSVDLSQHFNMPITVPLSSRRSIMPLPALLQPNTPHVPHVVHKSNVSHSSQKMHAQEVTSVSTQRHPMNQRQRLPSVEYSQPMGLSLQRRIQNLQRMNQKQMVKSTSRRFQKKPQYACHLDVCYREDMESIPSANSSLPKYRHHEHPKVRTTSDIISCRSEANLSGMTIRTQYQASSISAPIQPQARNDHLLHSTPSLPTIGAIETPKTKSTASTIVPNRKIRTSITLFELLNHDEN</sequence>
<protein>
    <submittedName>
        <fullName evidence="1">Uncharacterized protein</fullName>
    </submittedName>
</protein>
<evidence type="ECO:0000313" key="1">
    <source>
        <dbReference type="EMBL" id="KAG2378146.1"/>
    </source>
</evidence>
<dbReference type="GeneID" id="68101222"/>
<accession>A0AA88KHF8</accession>
<dbReference type="RefSeq" id="XP_044545408.1">
    <property type="nucleotide sequence ID" value="XM_044698880.1"/>
</dbReference>
<organism evidence="1 2">
    <name type="scientific">Naegleria lovaniensis</name>
    <name type="common">Amoeba</name>
    <dbReference type="NCBI Taxonomy" id="51637"/>
    <lineage>
        <taxon>Eukaryota</taxon>
        <taxon>Discoba</taxon>
        <taxon>Heterolobosea</taxon>
        <taxon>Tetramitia</taxon>
        <taxon>Eutetramitia</taxon>
        <taxon>Vahlkampfiidae</taxon>
        <taxon>Naegleria</taxon>
    </lineage>
</organism>
<comment type="caution">
    <text evidence="1">The sequence shown here is derived from an EMBL/GenBank/DDBJ whole genome shotgun (WGS) entry which is preliminary data.</text>
</comment>
<reference evidence="1 2" key="1">
    <citation type="journal article" date="2018" name="BMC Genomics">
        <title>The genome of Naegleria lovaniensis, the basis for a comparative approach to unravel pathogenicity factors of the human pathogenic amoeba N. fowleri.</title>
        <authorList>
            <person name="Liechti N."/>
            <person name="Schurch N."/>
            <person name="Bruggmann R."/>
            <person name="Wittwer M."/>
        </authorList>
    </citation>
    <scope>NUCLEOTIDE SEQUENCE [LARGE SCALE GENOMIC DNA]</scope>
    <source>
        <strain evidence="1 2">ATCC 30569</strain>
    </source>
</reference>